<evidence type="ECO:0000313" key="1">
    <source>
        <dbReference type="EMBL" id="KAJ6218670.1"/>
    </source>
</evidence>
<feature type="non-terminal residue" evidence="1">
    <location>
        <position position="1"/>
    </location>
</feature>
<reference evidence="1" key="1">
    <citation type="submission" date="2022-12" db="EMBL/GenBank/DDBJ databases">
        <title>Genome assemblies of Blomia tropicalis.</title>
        <authorList>
            <person name="Cui Y."/>
        </authorList>
    </citation>
    <scope>NUCLEOTIDE SEQUENCE</scope>
    <source>
        <tissue evidence="1">Adult mites</tissue>
    </source>
</reference>
<dbReference type="AlphaFoldDB" id="A0A9Q0M3T3"/>
<organism evidence="1 2">
    <name type="scientific">Blomia tropicalis</name>
    <name type="common">Mite</name>
    <dbReference type="NCBI Taxonomy" id="40697"/>
    <lineage>
        <taxon>Eukaryota</taxon>
        <taxon>Metazoa</taxon>
        <taxon>Ecdysozoa</taxon>
        <taxon>Arthropoda</taxon>
        <taxon>Chelicerata</taxon>
        <taxon>Arachnida</taxon>
        <taxon>Acari</taxon>
        <taxon>Acariformes</taxon>
        <taxon>Sarcoptiformes</taxon>
        <taxon>Astigmata</taxon>
        <taxon>Glycyphagoidea</taxon>
        <taxon>Echimyopodidae</taxon>
        <taxon>Blomia</taxon>
    </lineage>
</organism>
<feature type="non-terminal residue" evidence="1">
    <location>
        <position position="95"/>
    </location>
</feature>
<evidence type="ECO:0000313" key="2">
    <source>
        <dbReference type="Proteomes" id="UP001142055"/>
    </source>
</evidence>
<accession>A0A9Q0M3T3</accession>
<protein>
    <submittedName>
        <fullName evidence="1">Uncharacterized protein</fullName>
    </submittedName>
</protein>
<keyword evidence="2" id="KW-1185">Reference proteome</keyword>
<dbReference type="Proteomes" id="UP001142055">
    <property type="component" value="Chromosome 3"/>
</dbReference>
<sequence>GDRSQKFVSCNCIDNWFILWIPICGGTTSSICQSICIRKSYGIRGGSCSAYSHPSVWERAFTPSFYIWDHILLPSVTLAAYECNSLDFPEPPYPD</sequence>
<gene>
    <name evidence="1" type="ORF">RDWZM_009827</name>
</gene>
<proteinExistence type="predicted"/>
<dbReference type="EMBL" id="JAPWDV010000003">
    <property type="protein sequence ID" value="KAJ6218670.1"/>
    <property type="molecule type" value="Genomic_DNA"/>
</dbReference>
<name>A0A9Q0M3T3_BLOTA</name>
<comment type="caution">
    <text evidence="1">The sequence shown here is derived from an EMBL/GenBank/DDBJ whole genome shotgun (WGS) entry which is preliminary data.</text>
</comment>